<dbReference type="OMA" id="CISECFN"/>
<proteinExistence type="predicted"/>
<dbReference type="Proteomes" id="UP000000600">
    <property type="component" value="Unassembled WGS sequence"/>
</dbReference>
<protein>
    <recommendedName>
        <fullName evidence="3">RING-type domain-containing protein</fullName>
    </recommendedName>
</protein>
<evidence type="ECO:0000313" key="2">
    <source>
        <dbReference type="Proteomes" id="UP000000600"/>
    </source>
</evidence>
<dbReference type="RefSeq" id="XP_001462562.1">
    <property type="nucleotide sequence ID" value="XM_001462525.1"/>
</dbReference>
<dbReference type="OrthoDB" id="320594at2759"/>
<dbReference type="GeneID" id="5008601"/>
<gene>
    <name evidence="1" type="ORF">GSPATT00027518001</name>
</gene>
<name>A0EIP8_PARTE</name>
<evidence type="ECO:0008006" key="3">
    <source>
        <dbReference type="Google" id="ProtNLM"/>
    </source>
</evidence>
<evidence type="ECO:0000313" key="1">
    <source>
        <dbReference type="EMBL" id="CAK95189.1"/>
    </source>
</evidence>
<dbReference type="HOGENOM" id="CLU_554889_0_0_1"/>
<reference evidence="1 2" key="1">
    <citation type="journal article" date="2006" name="Nature">
        <title>Global trends of whole-genome duplications revealed by the ciliate Paramecium tetraurelia.</title>
        <authorList>
            <consortium name="Genoscope"/>
            <person name="Aury J.-M."/>
            <person name="Jaillon O."/>
            <person name="Duret L."/>
            <person name="Noel B."/>
            <person name="Jubin C."/>
            <person name="Porcel B.M."/>
            <person name="Segurens B."/>
            <person name="Daubin V."/>
            <person name="Anthouard V."/>
            <person name="Aiach N."/>
            <person name="Arnaiz O."/>
            <person name="Billaut A."/>
            <person name="Beisson J."/>
            <person name="Blanc I."/>
            <person name="Bouhouche K."/>
            <person name="Camara F."/>
            <person name="Duharcourt S."/>
            <person name="Guigo R."/>
            <person name="Gogendeau D."/>
            <person name="Katinka M."/>
            <person name="Keller A.-M."/>
            <person name="Kissmehl R."/>
            <person name="Klotz C."/>
            <person name="Koll F."/>
            <person name="Le Moue A."/>
            <person name="Lepere C."/>
            <person name="Malinsky S."/>
            <person name="Nowacki M."/>
            <person name="Nowak J.K."/>
            <person name="Plattner H."/>
            <person name="Poulain J."/>
            <person name="Ruiz F."/>
            <person name="Serrano V."/>
            <person name="Zagulski M."/>
            <person name="Dessen P."/>
            <person name="Betermier M."/>
            <person name="Weissenbach J."/>
            <person name="Scarpelli C."/>
            <person name="Schachter V."/>
            <person name="Sperling L."/>
            <person name="Meyer E."/>
            <person name="Cohen J."/>
            <person name="Wincker P."/>
        </authorList>
    </citation>
    <scope>NUCLEOTIDE SEQUENCE [LARGE SCALE GENOMIC DNA]</scope>
    <source>
        <strain evidence="1 2">Stock d4-2</strain>
    </source>
</reference>
<accession>A0EIP8</accession>
<organism evidence="1 2">
    <name type="scientific">Paramecium tetraurelia</name>
    <dbReference type="NCBI Taxonomy" id="5888"/>
    <lineage>
        <taxon>Eukaryota</taxon>
        <taxon>Sar</taxon>
        <taxon>Alveolata</taxon>
        <taxon>Ciliophora</taxon>
        <taxon>Intramacronucleata</taxon>
        <taxon>Oligohymenophorea</taxon>
        <taxon>Peniculida</taxon>
        <taxon>Parameciidae</taxon>
        <taxon>Paramecium</taxon>
    </lineage>
</organism>
<dbReference type="InParanoid" id="A0EIP8"/>
<dbReference type="KEGG" id="ptm:GSPATT00027518001"/>
<keyword evidence="2" id="KW-1185">Reference proteome</keyword>
<sequence length="492" mass="57298">MFTFSQQLLNLFEGQGINSEIQQYFPQGEWVTSPYFKNQTYEQFYRNLTAFFLLIEKQKNLPISNQQNYVSLSMLFNDQFNQKEFKLQNVAIQMQSAAHWLQLYMRVNLVPSNIVFQYGNKDHQKVKIMMLTLQSEPRQSYIFGLQKQIMQCKSCSQLKHIQNQKKPELKFNIQQQPTVYLDNKQNLVQKGLQVQKQQLKIQQFGNHQPIHAQQVLLPNPQSQPQENNQDQPFQANQGTEGIQVRTTQQISEISAMKLARPIKTKLKLSISKVKQNVEILCDACNERYQESPDQQICLPCCRRIVHKSCMLQELETNQEILSNMKCRFCQKIFEITFLKQNIRSNIFKEKQKELVYYVECCSCSGTIVVFPQQRKQPIRLECKICNTYICSKCLLGFHGSDQLCQENKNKFQRQKTECLITSDGIDSITCDQSKIDPLSVDRSSILQVGNAPNGQGTIIQERVKIFEFCQQTTDNQSSIPNELETNKKKKGF</sequence>
<dbReference type="AlphaFoldDB" id="A0EIP8"/>
<dbReference type="EMBL" id="CT868681">
    <property type="protein sequence ID" value="CAK95189.1"/>
    <property type="molecule type" value="Genomic_DNA"/>
</dbReference>